<comment type="cofactor">
    <cofactor evidence="6">
        <name>FAD</name>
        <dbReference type="ChEBI" id="CHEBI:57692"/>
    </cofactor>
    <text evidence="6">Binds 1 FAD per dimer.</text>
</comment>
<dbReference type="InterPro" id="IPR029035">
    <property type="entry name" value="DHS-like_NAD/FAD-binding_dom"/>
</dbReference>
<proteinExistence type="inferred from homology"/>
<dbReference type="PANTHER" id="PTHR43153">
    <property type="entry name" value="ELECTRON TRANSFER FLAVOPROTEIN ALPHA"/>
    <property type="match status" value="1"/>
</dbReference>
<dbReference type="SMART" id="SM00893">
    <property type="entry name" value="ETF"/>
    <property type="match status" value="1"/>
</dbReference>
<keyword evidence="5" id="KW-0249">Electron transport</keyword>
<dbReference type="InterPro" id="IPR018206">
    <property type="entry name" value="ETF_asu_C_CS"/>
</dbReference>
<evidence type="ECO:0000256" key="1">
    <source>
        <dbReference type="ARBA" id="ARBA00005817"/>
    </source>
</evidence>
<evidence type="ECO:0000256" key="4">
    <source>
        <dbReference type="ARBA" id="ARBA00022827"/>
    </source>
</evidence>
<dbReference type="Pfam" id="PF00766">
    <property type="entry name" value="ETF_alpha"/>
    <property type="match status" value="1"/>
</dbReference>
<dbReference type="CDD" id="cd01715">
    <property type="entry name" value="ETF_alpha"/>
    <property type="match status" value="1"/>
</dbReference>
<evidence type="ECO:0000256" key="2">
    <source>
        <dbReference type="ARBA" id="ARBA00022448"/>
    </source>
</evidence>
<dbReference type="InterPro" id="IPR014730">
    <property type="entry name" value="ETF_a/b_N"/>
</dbReference>
<comment type="similarity">
    <text evidence="1">Belongs to the ETF alpha-subunit/FixB family.</text>
</comment>
<evidence type="ECO:0000256" key="5">
    <source>
        <dbReference type="ARBA" id="ARBA00022982"/>
    </source>
</evidence>
<evidence type="ECO:0000313" key="8">
    <source>
        <dbReference type="EMBL" id="VYT74205.1"/>
    </source>
</evidence>
<organism evidence="8">
    <name type="scientific">Peptoniphilus gorbachii</name>
    <dbReference type="NCBI Taxonomy" id="411567"/>
    <lineage>
        <taxon>Bacteria</taxon>
        <taxon>Bacillati</taxon>
        <taxon>Bacillota</taxon>
        <taxon>Tissierellia</taxon>
        <taxon>Tissierellales</taxon>
        <taxon>Peptoniphilaceae</taxon>
        <taxon>Peptoniphilus</taxon>
    </lineage>
</organism>
<evidence type="ECO:0000256" key="3">
    <source>
        <dbReference type="ARBA" id="ARBA00022630"/>
    </source>
</evidence>
<evidence type="ECO:0000259" key="7">
    <source>
        <dbReference type="SMART" id="SM00893"/>
    </source>
</evidence>
<accession>A0A6N2Z3V8</accession>
<dbReference type="InterPro" id="IPR001308">
    <property type="entry name" value="ETF_a/FixB"/>
</dbReference>
<feature type="binding site" evidence="6">
    <location>
        <begin position="259"/>
        <end position="263"/>
    </location>
    <ligand>
        <name>FAD</name>
        <dbReference type="ChEBI" id="CHEBI:57692"/>
    </ligand>
</feature>
<keyword evidence="2" id="KW-0813">Transport</keyword>
<dbReference type="Pfam" id="PF01012">
    <property type="entry name" value="ETF"/>
    <property type="match status" value="1"/>
</dbReference>
<dbReference type="AlphaFoldDB" id="A0A6N2Z3V8"/>
<keyword evidence="3" id="KW-0285">Flavoprotein</keyword>
<dbReference type="GO" id="GO:0033539">
    <property type="term" value="P:fatty acid beta-oxidation using acyl-CoA dehydrogenase"/>
    <property type="evidence" value="ECO:0007669"/>
    <property type="project" value="TreeGrafter"/>
</dbReference>
<dbReference type="PIRSF" id="PIRSF000089">
    <property type="entry name" value="Electra_flavoP_a"/>
    <property type="match status" value="1"/>
</dbReference>
<feature type="binding site" evidence="6">
    <location>
        <position position="220"/>
    </location>
    <ligand>
        <name>FAD</name>
        <dbReference type="ChEBI" id="CHEBI:57692"/>
    </ligand>
</feature>
<protein>
    <submittedName>
        <fullName evidence="8">Acryloyl-CoA reductase electron transfer subunit beta</fullName>
    </submittedName>
</protein>
<dbReference type="PROSITE" id="PS00696">
    <property type="entry name" value="ETF_ALPHA"/>
    <property type="match status" value="1"/>
</dbReference>
<name>A0A6N2Z3V8_9FIRM</name>
<dbReference type="EMBL" id="CACRUP010000003">
    <property type="protein sequence ID" value="VYT74205.1"/>
    <property type="molecule type" value="Genomic_DNA"/>
</dbReference>
<dbReference type="SUPFAM" id="SSF52467">
    <property type="entry name" value="DHS-like NAD/FAD-binding domain"/>
    <property type="match status" value="1"/>
</dbReference>
<dbReference type="InterPro" id="IPR033947">
    <property type="entry name" value="ETF_alpha_N"/>
</dbReference>
<feature type="binding site" evidence="6">
    <location>
        <position position="297"/>
    </location>
    <ligand>
        <name>FAD</name>
        <dbReference type="ChEBI" id="CHEBI:57692"/>
    </ligand>
</feature>
<dbReference type="InterPro" id="IPR014731">
    <property type="entry name" value="ETF_asu_C"/>
</dbReference>
<reference evidence="8" key="1">
    <citation type="submission" date="2019-11" db="EMBL/GenBank/DDBJ databases">
        <authorList>
            <person name="Feng L."/>
        </authorList>
    </citation>
    <scope>NUCLEOTIDE SEQUENCE</scope>
    <source>
        <strain evidence="8">PgorbachiiLFYP46</strain>
    </source>
</reference>
<dbReference type="GO" id="GO:0009055">
    <property type="term" value="F:electron transfer activity"/>
    <property type="evidence" value="ECO:0007669"/>
    <property type="project" value="InterPro"/>
</dbReference>
<dbReference type="InterPro" id="IPR014729">
    <property type="entry name" value="Rossmann-like_a/b/a_fold"/>
</dbReference>
<gene>
    <name evidence="8" type="primary">acrA_2</name>
    <name evidence="8" type="ORF">PGLFYP46_00937</name>
</gene>
<feature type="domain" description="Electron transfer flavoprotein alpha/beta-subunit N-terminal" evidence="7">
    <location>
        <begin position="6"/>
        <end position="194"/>
    </location>
</feature>
<dbReference type="Gene3D" id="3.40.50.1220">
    <property type="entry name" value="TPP-binding domain"/>
    <property type="match status" value="1"/>
</dbReference>
<dbReference type="SUPFAM" id="SSF52402">
    <property type="entry name" value="Adenine nucleotide alpha hydrolases-like"/>
    <property type="match status" value="1"/>
</dbReference>
<keyword evidence="4 6" id="KW-0274">FAD</keyword>
<sequence>MKKGNIWVVNEASEGSLSLITKETMSKARELSDELNKELVAVEIGYKNDELAKESGYYGADKVIQVDDELLENYNTLGYAKVLETLMEKYDPAIVMLPASHNGRDLAGRVSAKRGVGLVADCSSVELTEDKEDIKWIRPSFDGKLFCDVRILSETMMATIGRGSFVEAPRDEKREIEIIKEEAGLSEEDLKTKFIDFEKADINPLLDKLLNSKVVVSGGRGLGGPENWQLVEELADALGGAVGATKAVVDLGWCDKDIQVGVTGVQVKPDLYIALGISGAIQHTKGMENSATIIAINNDPDAPIFNIASYGIVDDLFNIVPDLIKEIKNRK</sequence>
<feature type="binding site" evidence="6">
    <location>
        <begin position="276"/>
        <end position="283"/>
    </location>
    <ligand>
        <name>FAD</name>
        <dbReference type="ChEBI" id="CHEBI:57692"/>
    </ligand>
</feature>
<dbReference type="Gene3D" id="3.40.50.620">
    <property type="entry name" value="HUPs"/>
    <property type="match status" value="1"/>
</dbReference>
<dbReference type="GO" id="GO:0050660">
    <property type="term" value="F:flavin adenine dinucleotide binding"/>
    <property type="evidence" value="ECO:0007669"/>
    <property type="project" value="InterPro"/>
</dbReference>
<dbReference type="RefSeq" id="WP_156700445.1">
    <property type="nucleotide sequence ID" value="NZ_CACRUP010000003.1"/>
</dbReference>
<dbReference type="PANTHER" id="PTHR43153:SF1">
    <property type="entry name" value="ELECTRON TRANSFER FLAVOPROTEIN SUBUNIT ALPHA, MITOCHONDRIAL"/>
    <property type="match status" value="1"/>
</dbReference>
<evidence type="ECO:0000256" key="6">
    <source>
        <dbReference type="PIRSR" id="PIRSR000089-1"/>
    </source>
</evidence>